<dbReference type="Proteomes" id="UP000553980">
    <property type="component" value="Unassembled WGS sequence"/>
</dbReference>
<reference evidence="1 4" key="3">
    <citation type="submission" date="2020-08" db="EMBL/GenBank/DDBJ databases">
        <title>Genomic Encyclopedia of Type Strains, Phase IV (KMG-IV): sequencing the most valuable type-strain genomes for metagenomic binning, comparative biology and taxonomic classification.</title>
        <authorList>
            <person name="Goeker M."/>
        </authorList>
    </citation>
    <scope>NUCLEOTIDE SEQUENCE [LARGE SCALE GENOMIC DNA]</scope>
    <source>
        <strain evidence="1 4">DSM 23868</strain>
    </source>
</reference>
<evidence type="ECO:0000313" key="1">
    <source>
        <dbReference type="EMBL" id="MBB4094785.1"/>
    </source>
</evidence>
<dbReference type="EMBL" id="VEWK01000007">
    <property type="protein sequence ID" value="TNV11279.1"/>
    <property type="molecule type" value="Genomic_DNA"/>
</dbReference>
<evidence type="ECO:0000313" key="4">
    <source>
        <dbReference type="Proteomes" id="UP000553980"/>
    </source>
</evidence>
<sequence length="171" mass="19202">MKTHERLLLDTCIISQFAYKNPPHQLITWMKSFPDNYFVISVSTVIEIQKGIENLRLSGSPRADALEEWLDRLLASDLVCLDQDVITARIVGQMISTPALKSLWVPDAKSKKPKFGQDLQIAAASIRHQIPIATENISDFLRIHQCYKLPGLCNPATGEWYAGSKKAEIVP</sequence>
<dbReference type="SUPFAM" id="SSF88723">
    <property type="entry name" value="PIN domain-like"/>
    <property type="match status" value="1"/>
</dbReference>
<evidence type="ECO:0000313" key="3">
    <source>
        <dbReference type="Proteomes" id="UP000313390"/>
    </source>
</evidence>
<name>A0A5C5CIL7_9HYPH</name>
<evidence type="ECO:0000313" key="2">
    <source>
        <dbReference type="EMBL" id="TNV11279.1"/>
    </source>
</evidence>
<organism evidence="2 3">
    <name type="scientific">Brucella pecoris</name>
    <dbReference type="NCBI Taxonomy" id="867683"/>
    <lineage>
        <taxon>Bacteria</taxon>
        <taxon>Pseudomonadati</taxon>
        <taxon>Pseudomonadota</taxon>
        <taxon>Alphaproteobacteria</taxon>
        <taxon>Hyphomicrobiales</taxon>
        <taxon>Brucellaceae</taxon>
        <taxon>Brucella/Ochrobactrum group</taxon>
        <taxon>Brucella</taxon>
    </lineage>
</organism>
<dbReference type="Proteomes" id="UP000313390">
    <property type="component" value="Unassembled WGS sequence"/>
</dbReference>
<dbReference type="Gene3D" id="3.40.50.1010">
    <property type="entry name" value="5'-nuclease"/>
    <property type="match status" value="1"/>
</dbReference>
<accession>A0A5C5CIL7</accession>
<dbReference type="AlphaFoldDB" id="A0A5C5CIL7"/>
<gene>
    <name evidence="2" type="ORF">FIB18_13975</name>
    <name evidence="1" type="ORF">GGQ79_003320</name>
</gene>
<dbReference type="InterPro" id="IPR029060">
    <property type="entry name" value="PIN-like_dom_sf"/>
</dbReference>
<dbReference type="RefSeq" id="WP_140021298.1">
    <property type="nucleotide sequence ID" value="NZ_JACIEX010000007.1"/>
</dbReference>
<keyword evidence="4" id="KW-1185">Reference proteome</keyword>
<comment type="caution">
    <text evidence="2">The sequence shown here is derived from an EMBL/GenBank/DDBJ whole genome shotgun (WGS) entry which is preliminary data.</text>
</comment>
<dbReference type="OrthoDB" id="7161000at2"/>
<reference evidence="2" key="2">
    <citation type="submission" date="2019-06" db="EMBL/GenBank/DDBJ databases">
        <authorList>
            <person name="Hu M."/>
        </authorList>
    </citation>
    <scope>NUCLEOTIDE SEQUENCE</scope>
    <source>
        <strain evidence="2">08RB2639</strain>
    </source>
</reference>
<proteinExistence type="predicted"/>
<reference evidence="2 3" key="1">
    <citation type="journal article" date="2011" name="Int. J. Syst. Evol. Microbiol.">
        <title>Ochrobactrum pecoris sp. nov., isolated from farm animals.</title>
        <authorList>
            <person name="Kampfer P."/>
            <person name="Huber B."/>
            <person name="Busse H.J."/>
            <person name="Scholz H.C."/>
            <person name="Tomaso H."/>
            <person name="Hotzel H."/>
            <person name="Melzer F."/>
        </authorList>
    </citation>
    <scope>NUCLEOTIDE SEQUENCE [LARGE SCALE GENOMIC DNA]</scope>
    <source>
        <strain evidence="2 3">08RB2639</strain>
    </source>
</reference>
<dbReference type="EMBL" id="JACIEX010000007">
    <property type="protein sequence ID" value="MBB4094785.1"/>
    <property type="molecule type" value="Genomic_DNA"/>
</dbReference>
<protein>
    <submittedName>
        <fullName evidence="2">Type II toxin-antitoxin system VapC family toxin</fullName>
    </submittedName>
</protein>